<proteinExistence type="predicted"/>
<gene>
    <name evidence="2" type="ORF">AAHA92_01228</name>
</gene>
<evidence type="ECO:0008006" key="4">
    <source>
        <dbReference type="Google" id="ProtNLM"/>
    </source>
</evidence>
<dbReference type="EMBL" id="JBEAFC010000001">
    <property type="protein sequence ID" value="KAL1569793.1"/>
    <property type="molecule type" value="Genomic_DNA"/>
</dbReference>
<evidence type="ECO:0000256" key="1">
    <source>
        <dbReference type="SAM" id="Phobius"/>
    </source>
</evidence>
<accession>A0ABD1IPH6</accession>
<keyword evidence="1" id="KW-1133">Transmembrane helix</keyword>
<feature type="transmembrane region" description="Helical" evidence="1">
    <location>
        <begin position="12"/>
        <end position="32"/>
    </location>
</feature>
<dbReference type="AlphaFoldDB" id="A0ABD1IPH6"/>
<sequence length="76" mass="8906">MRALCRSIDIPYLLLCFATIQIITSIIHNFSFSPFPQFHFPFHQYQQLLSCCAISLVRSRLENVFDFDAPCCFLKE</sequence>
<name>A0ABD1IPH6_SALDI</name>
<keyword evidence="1" id="KW-0472">Membrane</keyword>
<organism evidence="2 3">
    <name type="scientific">Salvia divinorum</name>
    <name type="common">Maria pastora</name>
    <name type="synonym">Diviner's sage</name>
    <dbReference type="NCBI Taxonomy" id="28513"/>
    <lineage>
        <taxon>Eukaryota</taxon>
        <taxon>Viridiplantae</taxon>
        <taxon>Streptophyta</taxon>
        <taxon>Embryophyta</taxon>
        <taxon>Tracheophyta</taxon>
        <taxon>Spermatophyta</taxon>
        <taxon>Magnoliopsida</taxon>
        <taxon>eudicotyledons</taxon>
        <taxon>Gunneridae</taxon>
        <taxon>Pentapetalae</taxon>
        <taxon>asterids</taxon>
        <taxon>lamiids</taxon>
        <taxon>Lamiales</taxon>
        <taxon>Lamiaceae</taxon>
        <taxon>Nepetoideae</taxon>
        <taxon>Mentheae</taxon>
        <taxon>Salviinae</taxon>
        <taxon>Salvia</taxon>
        <taxon>Salvia subgen. Calosphace</taxon>
    </lineage>
</organism>
<keyword evidence="3" id="KW-1185">Reference proteome</keyword>
<reference evidence="2 3" key="1">
    <citation type="submission" date="2024-06" db="EMBL/GenBank/DDBJ databases">
        <title>A chromosome level genome sequence of Diviner's sage (Salvia divinorum).</title>
        <authorList>
            <person name="Ford S.A."/>
            <person name="Ro D.-K."/>
            <person name="Ness R.W."/>
            <person name="Phillips M.A."/>
        </authorList>
    </citation>
    <scope>NUCLEOTIDE SEQUENCE [LARGE SCALE GENOMIC DNA]</scope>
    <source>
        <strain evidence="2">SAF-2024a</strain>
        <tissue evidence="2">Leaf</tissue>
    </source>
</reference>
<protein>
    <recommendedName>
        <fullName evidence="4">Secreted protein</fullName>
    </recommendedName>
</protein>
<keyword evidence="1" id="KW-0812">Transmembrane</keyword>
<evidence type="ECO:0000313" key="3">
    <source>
        <dbReference type="Proteomes" id="UP001567538"/>
    </source>
</evidence>
<comment type="caution">
    <text evidence="2">The sequence shown here is derived from an EMBL/GenBank/DDBJ whole genome shotgun (WGS) entry which is preliminary data.</text>
</comment>
<dbReference type="Proteomes" id="UP001567538">
    <property type="component" value="Unassembled WGS sequence"/>
</dbReference>
<evidence type="ECO:0000313" key="2">
    <source>
        <dbReference type="EMBL" id="KAL1569793.1"/>
    </source>
</evidence>